<dbReference type="AlphaFoldDB" id="A0A919SKD4"/>
<feature type="transmembrane region" description="Helical" evidence="2">
    <location>
        <begin position="183"/>
        <end position="207"/>
    </location>
</feature>
<feature type="region of interest" description="Disordered" evidence="1">
    <location>
        <begin position="1"/>
        <end position="138"/>
    </location>
</feature>
<evidence type="ECO:0000256" key="1">
    <source>
        <dbReference type="SAM" id="MobiDB-lite"/>
    </source>
</evidence>
<keyword evidence="2" id="KW-0812">Transmembrane</keyword>
<feature type="compositionally biased region" description="Pro residues" evidence="1">
    <location>
        <begin position="126"/>
        <end position="138"/>
    </location>
</feature>
<dbReference type="InterPro" id="IPR026004">
    <property type="entry name" value="Septum_form"/>
</dbReference>
<keyword evidence="2" id="KW-0472">Membrane</keyword>
<evidence type="ECO:0000313" key="6">
    <source>
        <dbReference type="Proteomes" id="UP000681340"/>
    </source>
</evidence>
<dbReference type="Proteomes" id="UP000681340">
    <property type="component" value="Unassembled WGS sequence"/>
</dbReference>
<sequence>MNDQPSRPTSPAAPNPVADPTAAPAPAPAAPAPAGWDPTAAQPAAVPTGSAEPTAVQPPVTPQGNAEWPAEPAPAWGAPPATPYGAQSDASYGAQPGAPYGAQPGAPYGAQSGPAYGAPQPDGYPGFPPPGASPYPPPGSGGTSGFAIASLIFGILGGILLSVIFGIVALVQIRKRGQTGRGMAIAGLTLSGCWVLLIIIGVTAAILSDSGDSSSNTAAGSNGGSVSVTQLKPGDCINGIQTVGSVEDLPVISCALPHEGEVYATFNLPAGPWPGDSAVQKQAEKLCDAELKVYAPSPAATVEVLYLHPLQQSWSRDRGVTCVATDERGTTTGSVRD</sequence>
<dbReference type="RefSeq" id="WP_212991393.1">
    <property type="nucleotide sequence ID" value="NZ_BAABEA010000049.1"/>
</dbReference>
<gene>
    <name evidence="5" type="ORF">Aau02nite_54650</name>
</gene>
<comment type="caution">
    <text evidence="5">The sequence shown here is derived from an EMBL/GenBank/DDBJ whole genome shotgun (WGS) entry which is preliminary data.</text>
</comment>
<keyword evidence="6" id="KW-1185">Reference proteome</keyword>
<dbReference type="InterPro" id="IPR025241">
    <property type="entry name" value="DUF4190"/>
</dbReference>
<protein>
    <recommendedName>
        <fullName evidence="7">Regulator of septum formation</fullName>
    </recommendedName>
</protein>
<dbReference type="EMBL" id="BOQL01000043">
    <property type="protein sequence ID" value="GIM73174.1"/>
    <property type="molecule type" value="Genomic_DNA"/>
</dbReference>
<evidence type="ECO:0008006" key="7">
    <source>
        <dbReference type="Google" id="ProtNLM"/>
    </source>
</evidence>
<reference evidence="5" key="1">
    <citation type="submission" date="2021-03" db="EMBL/GenBank/DDBJ databases">
        <title>Whole genome shotgun sequence of Actinoplanes auranticolor NBRC 12245.</title>
        <authorList>
            <person name="Komaki H."/>
            <person name="Tamura T."/>
        </authorList>
    </citation>
    <scope>NUCLEOTIDE SEQUENCE</scope>
    <source>
        <strain evidence="5">NBRC 12245</strain>
    </source>
</reference>
<dbReference type="Pfam" id="PF13828">
    <property type="entry name" value="DUF4190"/>
    <property type="match status" value="1"/>
</dbReference>
<feature type="domain" description="DUF4190" evidence="3">
    <location>
        <begin position="147"/>
        <end position="200"/>
    </location>
</feature>
<keyword evidence="2" id="KW-1133">Transmembrane helix</keyword>
<feature type="compositionally biased region" description="Low complexity" evidence="1">
    <location>
        <begin position="66"/>
        <end position="125"/>
    </location>
</feature>
<evidence type="ECO:0000259" key="4">
    <source>
        <dbReference type="Pfam" id="PF13845"/>
    </source>
</evidence>
<feature type="domain" description="Septum formation-related" evidence="4">
    <location>
        <begin position="234"/>
        <end position="316"/>
    </location>
</feature>
<dbReference type="Pfam" id="PF13845">
    <property type="entry name" value="Septum_form"/>
    <property type="match status" value="1"/>
</dbReference>
<feature type="transmembrane region" description="Helical" evidence="2">
    <location>
        <begin position="146"/>
        <end position="171"/>
    </location>
</feature>
<feature type="compositionally biased region" description="Low complexity" evidence="1">
    <location>
        <begin position="32"/>
        <end position="41"/>
    </location>
</feature>
<organism evidence="5 6">
    <name type="scientific">Actinoplanes auranticolor</name>
    <dbReference type="NCBI Taxonomy" id="47988"/>
    <lineage>
        <taxon>Bacteria</taxon>
        <taxon>Bacillati</taxon>
        <taxon>Actinomycetota</taxon>
        <taxon>Actinomycetes</taxon>
        <taxon>Micromonosporales</taxon>
        <taxon>Micromonosporaceae</taxon>
        <taxon>Actinoplanes</taxon>
    </lineage>
</organism>
<evidence type="ECO:0000313" key="5">
    <source>
        <dbReference type="EMBL" id="GIM73174.1"/>
    </source>
</evidence>
<proteinExistence type="predicted"/>
<evidence type="ECO:0000259" key="3">
    <source>
        <dbReference type="Pfam" id="PF13828"/>
    </source>
</evidence>
<name>A0A919SKD4_9ACTN</name>
<evidence type="ECO:0000256" key="2">
    <source>
        <dbReference type="SAM" id="Phobius"/>
    </source>
</evidence>
<accession>A0A919SKD4</accession>